<gene>
    <name evidence="8" type="ORF">AUQ48_05975</name>
</gene>
<dbReference type="InterPro" id="IPR050736">
    <property type="entry name" value="Sensor_HK_Regulatory"/>
</dbReference>
<dbReference type="InterPro" id="IPR005467">
    <property type="entry name" value="His_kinase_dom"/>
</dbReference>
<evidence type="ECO:0000259" key="7">
    <source>
        <dbReference type="PROSITE" id="PS50109"/>
    </source>
</evidence>
<name>A0A2N4T0V2_9MICC</name>
<dbReference type="PROSITE" id="PS50109">
    <property type="entry name" value="HIS_KIN"/>
    <property type="match status" value="1"/>
</dbReference>
<evidence type="ECO:0000313" key="8">
    <source>
        <dbReference type="EMBL" id="PLC11862.1"/>
    </source>
</evidence>
<dbReference type="GO" id="GO:0000160">
    <property type="term" value="P:phosphorelay signal transduction system"/>
    <property type="evidence" value="ECO:0007669"/>
    <property type="project" value="UniProtKB-KW"/>
</dbReference>
<feature type="region of interest" description="Disordered" evidence="6">
    <location>
        <begin position="139"/>
        <end position="172"/>
    </location>
</feature>
<feature type="compositionally biased region" description="Low complexity" evidence="6">
    <location>
        <begin position="157"/>
        <end position="172"/>
    </location>
</feature>
<feature type="domain" description="Histidine kinase" evidence="7">
    <location>
        <begin position="1"/>
        <end position="148"/>
    </location>
</feature>
<evidence type="ECO:0000256" key="2">
    <source>
        <dbReference type="ARBA" id="ARBA00012438"/>
    </source>
</evidence>
<comment type="catalytic activity">
    <reaction evidence="1">
        <text>ATP + protein L-histidine = ADP + protein N-phospho-L-histidine.</text>
        <dbReference type="EC" id="2.7.13.3"/>
    </reaction>
</comment>
<comment type="caution">
    <text evidence="8">The sequence shown here is derived from an EMBL/GenBank/DDBJ whole genome shotgun (WGS) entry which is preliminary data.</text>
</comment>
<keyword evidence="4" id="KW-0418">Kinase</keyword>
<dbReference type="PANTHER" id="PTHR43711">
    <property type="entry name" value="TWO-COMPONENT HISTIDINE KINASE"/>
    <property type="match status" value="1"/>
</dbReference>
<dbReference type="SUPFAM" id="SSF55874">
    <property type="entry name" value="ATPase domain of HSP90 chaperone/DNA topoisomerase II/histidine kinase"/>
    <property type="match status" value="1"/>
</dbReference>
<keyword evidence="5" id="KW-0902">Two-component regulatory system</keyword>
<evidence type="ECO:0000256" key="3">
    <source>
        <dbReference type="ARBA" id="ARBA00022679"/>
    </source>
</evidence>
<dbReference type="AlphaFoldDB" id="A0A2N4T0V2"/>
<dbReference type="GO" id="GO:0004673">
    <property type="term" value="F:protein histidine kinase activity"/>
    <property type="evidence" value="ECO:0007669"/>
    <property type="project" value="UniProtKB-EC"/>
</dbReference>
<dbReference type="Gene3D" id="3.30.565.10">
    <property type="entry name" value="Histidine kinase-like ATPase, C-terminal domain"/>
    <property type="match status" value="1"/>
</dbReference>
<protein>
    <recommendedName>
        <fullName evidence="2">histidine kinase</fullName>
        <ecNumber evidence="2">2.7.13.3</ecNumber>
    </recommendedName>
</protein>
<evidence type="ECO:0000256" key="6">
    <source>
        <dbReference type="SAM" id="MobiDB-lite"/>
    </source>
</evidence>
<keyword evidence="3" id="KW-0808">Transferase</keyword>
<evidence type="ECO:0000313" key="9">
    <source>
        <dbReference type="Proteomes" id="UP000234632"/>
    </source>
</evidence>
<dbReference type="Proteomes" id="UP000234632">
    <property type="component" value="Unassembled WGS sequence"/>
</dbReference>
<reference evidence="8 9" key="1">
    <citation type="submission" date="2015-12" db="EMBL/GenBank/DDBJ databases">
        <authorList>
            <person name="Shamseldin A."/>
            <person name="Moawad H."/>
            <person name="Abd El-Rahim W.M."/>
            <person name="Sadowsky M.J."/>
        </authorList>
    </citation>
    <scope>NUCLEOTIDE SEQUENCE [LARGE SCALE GENOMIC DNA]</scope>
    <source>
        <strain evidence="8 9">S43</strain>
    </source>
</reference>
<dbReference type="Pfam" id="PF02518">
    <property type="entry name" value="HATPase_c"/>
    <property type="match status" value="1"/>
</dbReference>
<organism evidence="8 9">
    <name type="scientific">Kocuria flava</name>
    <dbReference type="NCBI Taxonomy" id="446860"/>
    <lineage>
        <taxon>Bacteria</taxon>
        <taxon>Bacillati</taxon>
        <taxon>Actinomycetota</taxon>
        <taxon>Actinomycetes</taxon>
        <taxon>Micrococcales</taxon>
        <taxon>Micrococcaceae</taxon>
        <taxon>Kocuria</taxon>
    </lineage>
</organism>
<sequence>MRTPLISLKGHLEGIEDGVVTLDERTAAILHAQITRLQRLARGTRALTRAEEGMTHLQPTAQDPAQPVTEAIETIAQAAAGKNITVTSTGLPAAPVQIDRERMRQVLGNLLENALRHTPSGETITVRTDHTSEALTITVPDTGEGIPQPACPTSSNASTAPTPAGKPTGAARVWVWPSVRPWPRPRAGP</sequence>
<dbReference type="PANTHER" id="PTHR43711:SF1">
    <property type="entry name" value="HISTIDINE KINASE 1"/>
    <property type="match status" value="1"/>
</dbReference>
<evidence type="ECO:0000256" key="5">
    <source>
        <dbReference type="ARBA" id="ARBA00023012"/>
    </source>
</evidence>
<proteinExistence type="predicted"/>
<accession>A0A2N4T0V2</accession>
<dbReference type="InterPro" id="IPR003594">
    <property type="entry name" value="HATPase_dom"/>
</dbReference>
<evidence type="ECO:0000256" key="4">
    <source>
        <dbReference type="ARBA" id="ARBA00022777"/>
    </source>
</evidence>
<dbReference type="EC" id="2.7.13.3" evidence="2"/>
<dbReference type="InterPro" id="IPR036890">
    <property type="entry name" value="HATPase_C_sf"/>
</dbReference>
<dbReference type="CDD" id="cd00075">
    <property type="entry name" value="HATPase"/>
    <property type="match status" value="1"/>
</dbReference>
<evidence type="ECO:0000256" key="1">
    <source>
        <dbReference type="ARBA" id="ARBA00000085"/>
    </source>
</evidence>
<dbReference type="EMBL" id="LOMZ01000001">
    <property type="protein sequence ID" value="PLC11862.1"/>
    <property type="molecule type" value="Genomic_DNA"/>
</dbReference>